<dbReference type="InterPro" id="IPR002492">
    <property type="entry name" value="Transposase_Tc1-like"/>
</dbReference>
<feature type="domain" description="Transposase Tc1-like" evidence="2">
    <location>
        <begin position="83"/>
        <end position="147"/>
    </location>
</feature>
<evidence type="ECO:0000259" key="3">
    <source>
        <dbReference type="Pfam" id="PF13358"/>
    </source>
</evidence>
<accession>A0A4D5RMW4</accession>
<dbReference type="GO" id="GO:0003677">
    <property type="term" value="F:DNA binding"/>
    <property type="evidence" value="ECO:0007669"/>
    <property type="project" value="InterPro"/>
</dbReference>
<feature type="non-terminal residue" evidence="4">
    <location>
        <position position="355"/>
    </location>
</feature>
<dbReference type="Pfam" id="PF13384">
    <property type="entry name" value="HTH_23"/>
    <property type="match status" value="1"/>
</dbReference>
<evidence type="ECO:0000259" key="2">
    <source>
        <dbReference type="Pfam" id="PF01498"/>
    </source>
</evidence>
<dbReference type="Pfam" id="PF13358">
    <property type="entry name" value="DDE_3"/>
    <property type="match status" value="1"/>
</dbReference>
<dbReference type="GO" id="GO:0005634">
    <property type="term" value="C:nucleus"/>
    <property type="evidence" value="ECO:0007669"/>
    <property type="project" value="UniProtKB-SubCell"/>
</dbReference>
<dbReference type="PANTHER" id="PTHR47326">
    <property type="entry name" value="TRANSPOSABLE ELEMENT TC3 TRANSPOSASE-LIKE PROTEIN"/>
    <property type="match status" value="1"/>
</dbReference>
<dbReference type="InterPro" id="IPR036388">
    <property type="entry name" value="WH-like_DNA-bd_sf"/>
</dbReference>
<dbReference type="Gene3D" id="3.30.420.10">
    <property type="entry name" value="Ribonuclease H-like superfamily/Ribonuclease H"/>
    <property type="match status" value="1"/>
</dbReference>
<dbReference type="Gene3D" id="1.10.10.10">
    <property type="entry name" value="Winged helix-like DNA-binding domain superfamily/Winged helix DNA-binding domain"/>
    <property type="match status" value="1"/>
</dbReference>
<proteinExistence type="predicted"/>
<dbReference type="VEuPathDB" id="VectorBase:ISCW019375"/>
<dbReference type="GO" id="GO:0015074">
    <property type="term" value="P:DNA integration"/>
    <property type="evidence" value="ECO:0007669"/>
    <property type="project" value="InterPro"/>
</dbReference>
<dbReference type="InterPro" id="IPR036397">
    <property type="entry name" value="RNaseH_sf"/>
</dbReference>
<evidence type="ECO:0000313" key="4">
    <source>
        <dbReference type="EMBL" id="MOY38041.1"/>
    </source>
</evidence>
<dbReference type="InterPro" id="IPR009057">
    <property type="entry name" value="Homeodomain-like_sf"/>
</dbReference>
<dbReference type="GO" id="GO:0006313">
    <property type="term" value="P:DNA transposition"/>
    <property type="evidence" value="ECO:0007669"/>
    <property type="project" value="InterPro"/>
</dbReference>
<dbReference type="EMBL" id="GHJT01004070">
    <property type="protein sequence ID" value="MOY38041.1"/>
    <property type="molecule type" value="Transcribed_RNA"/>
</dbReference>
<dbReference type="PANTHER" id="PTHR47326:SF1">
    <property type="entry name" value="HTH PSQ-TYPE DOMAIN-CONTAINING PROTEIN"/>
    <property type="match status" value="1"/>
</dbReference>
<dbReference type="AlphaFoldDB" id="A0A4D5RMW4"/>
<dbReference type="VEuPathDB" id="VectorBase:ISCI014546"/>
<dbReference type="InterPro" id="IPR038717">
    <property type="entry name" value="Tc1-like_DDE_dom"/>
</dbReference>
<sequence>MNTVRKQKQKWRGRLSKQKRLQIVRMHSEGRTRAQIRRTIRCSDDTVKRIIDLYRLYKDVEDRPRAPHMGPRKLKALQEELLIVAAIVDEPFLTLRELKKELNLSVTKNTVLRRLKQHGLICLNNSTCRNLTGWMKSARLSFARVHLAWTATQWQKVVFTNESTICCKWDSNKRSWRGLHIWNDPVYIRQLKASGCTCINVLAVVTYDGLGPLIRSDESITPEQYVDILNRTLIPYFLDGPFPDRGFFLQHDFSPTYTSDEVLECIEANRVHELKWPPKSEDLNPILSIWSSMKQRICRHRLDEPCPDKLWEVVKKHWDLMTKHKNIVAKLYSSIPNRLRDAVAREGGALVHGFT</sequence>
<dbReference type="Pfam" id="PF01498">
    <property type="entry name" value="HTH_Tnp_Tc3_2"/>
    <property type="match status" value="1"/>
</dbReference>
<organism evidence="4">
    <name type="scientific">Ixodes scapularis</name>
    <name type="common">Black-legged tick</name>
    <name type="synonym">Deer tick</name>
    <dbReference type="NCBI Taxonomy" id="6945"/>
    <lineage>
        <taxon>Eukaryota</taxon>
        <taxon>Metazoa</taxon>
        <taxon>Ecdysozoa</taxon>
        <taxon>Arthropoda</taxon>
        <taxon>Chelicerata</taxon>
        <taxon>Arachnida</taxon>
        <taxon>Acari</taxon>
        <taxon>Parasitiformes</taxon>
        <taxon>Ixodida</taxon>
        <taxon>Ixodoidea</taxon>
        <taxon>Ixodidae</taxon>
        <taxon>Ixodinae</taxon>
        <taxon>Ixodes</taxon>
    </lineage>
</organism>
<dbReference type="SUPFAM" id="SSF46689">
    <property type="entry name" value="Homeodomain-like"/>
    <property type="match status" value="1"/>
</dbReference>
<evidence type="ECO:0000256" key="1">
    <source>
        <dbReference type="ARBA" id="ARBA00004123"/>
    </source>
</evidence>
<name>A0A4D5RMW4_IXOSC</name>
<feature type="domain" description="Tc1-like transposase DDE" evidence="3">
    <location>
        <begin position="196"/>
        <end position="300"/>
    </location>
</feature>
<reference evidence="4" key="1">
    <citation type="submission" date="2019-04" db="EMBL/GenBank/DDBJ databases">
        <title>An insight into the mialome of Ixodes scapularis.</title>
        <authorList>
            <person name="Ribeiro J.M."/>
            <person name="Mather T.N."/>
            <person name="Karim S."/>
        </authorList>
    </citation>
    <scope>NUCLEOTIDE SEQUENCE</scope>
</reference>
<protein>
    <submittedName>
        <fullName evidence="4">Putative transposable element</fullName>
    </submittedName>
</protein>
<comment type="subcellular location">
    <subcellularLocation>
        <location evidence="1">Nucleus</location>
    </subcellularLocation>
</comment>